<sequence>MVSAMAHTFQVTFDAHAPRKLGRFWAELLGYEEQPPPAGFATWDEALTAFGVPEEERRRDSAYAIVDPAGAGPRIFLQQVPEGKSAKNRVHLDVNVAAELPHDRRRAKVAEVAERAVELGATRVREVDDPKGYAMVMLDPEGNEFCLQ</sequence>
<evidence type="ECO:0000313" key="2">
    <source>
        <dbReference type="EMBL" id="GAA1989490.1"/>
    </source>
</evidence>
<reference evidence="2 3" key="1">
    <citation type="journal article" date="2019" name="Int. J. Syst. Evol. Microbiol.">
        <title>The Global Catalogue of Microorganisms (GCM) 10K type strain sequencing project: providing services to taxonomists for standard genome sequencing and annotation.</title>
        <authorList>
            <consortium name="The Broad Institute Genomics Platform"/>
            <consortium name="The Broad Institute Genome Sequencing Center for Infectious Disease"/>
            <person name="Wu L."/>
            <person name="Ma J."/>
        </authorList>
    </citation>
    <scope>NUCLEOTIDE SEQUENCE [LARGE SCALE GENOMIC DNA]</scope>
    <source>
        <strain evidence="2 3">JCM 15313</strain>
    </source>
</reference>
<accession>A0ABN2SMZ4</accession>
<dbReference type="PANTHER" id="PTHR35908:SF1">
    <property type="entry name" value="CONSERVED PROTEIN"/>
    <property type="match status" value="1"/>
</dbReference>
<protein>
    <submittedName>
        <fullName evidence="2">VOC family protein</fullName>
    </submittedName>
</protein>
<dbReference type="EMBL" id="BAAAPC010000005">
    <property type="protein sequence ID" value="GAA1989490.1"/>
    <property type="molecule type" value="Genomic_DNA"/>
</dbReference>
<dbReference type="PANTHER" id="PTHR35908">
    <property type="entry name" value="HYPOTHETICAL FUSION PROTEIN"/>
    <property type="match status" value="1"/>
</dbReference>
<organism evidence="2 3">
    <name type="scientific">Nocardiopsis rhodophaea</name>
    <dbReference type="NCBI Taxonomy" id="280238"/>
    <lineage>
        <taxon>Bacteria</taxon>
        <taxon>Bacillati</taxon>
        <taxon>Actinomycetota</taxon>
        <taxon>Actinomycetes</taxon>
        <taxon>Streptosporangiales</taxon>
        <taxon>Nocardiopsidaceae</taxon>
        <taxon>Nocardiopsis</taxon>
    </lineage>
</organism>
<dbReference type="Gene3D" id="3.10.180.10">
    <property type="entry name" value="2,3-Dihydroxybiphenyl 1,2-Dioxygenase, domain 1"/>
    <property type="match status" value="1"/>
</dbReference>
<keyword evidence="3" id="KW-1185">Reference proteome</keyword>
<name>A0ABN2SMZ4_9ACTN</name>
<dbReference type="SUPFAM" id="SSF54593">
    <property type="entry name" value="Glyoxalase/Bleomycin resistance protein/Dihydroxybiphenyl dioxygenase"/>
    <property type="match status" value="1"/>
</dbReference>
<dbReference type="InterPro" id="IPR041581">
    <property type="entry name" value="Glyoxalase_6"/>
</dbReference>
<dbReference type="InterPro" id="IPR029068">
    <property type="entry name" value="Glyas_Bleomycin-R_OHBP_Dase"/>
</dbReference>
<evidence type="ECO:0000313" key="3">
    <source>
        <dbReference type="Proteomes" id="UP001501585"/>
    </source>
</evidence>
<feature type="domain" description="Glyoxalase-like" evidence="1">
    <location>
        <begin position="10"/>
        <end position="147"/>
    </location>
</feature>
<dbReference type="Pfam" id="PF18029">
    <property type="entry name" value="Glyoxalase_6"/>
    <property type="match status" value="1"/>
</dbReference>
<dbReference type="Proteomes" id="UP001501585">
    <property type="component" value="Unassembled WGS sequence"/>
</dbReference>
<evidence type="ECO:0000259" key="1">
    <source>
        <dbReference type="Pfam" id="PF18029"/>
    </source>
</evidence>
<proteinExistence type="predicted"/>
<gene>
    <name evidence="2" type="ORF">GCM10009799_14000</name>
</gene>
<comment type="caution">
    <text evidence="2">The sequence shown here is derived from an EMBL/GenBank/DDBJ whole genome shotgun (WGS) entry which is preliminary data.</text>
</comment>